<name>A0A6H5IT26_9HYME</name>
<dbReference type="EMBL" id="CADCXV010000932">
    <property type="protein sequence ID" value="CAB0039015.1"/>
    <property type="molecule type" value="Genomic_DNA"/>
</dbReference>
<organism evidence="2 3">
    <name type="scientific">Trichogramma brassicae</name>
    <dbReference type="NCBI Taxonomy" id="86971"/>
    <lineage>
        <taxon>Eukaryota</taxon>
        <taxon>Metazoa</taxon>
        <taxon>Ecdysozoa</taxon>
        <taxon>Arthropoda</taxon>
        <taxon>Hexapoda</taxon>
        <taxon>Insecta</taxon>
        <taxon>Pterygota</taxon>
        <taxon>Neoptera</taxon>
        <taxon>Endopterygota</taxon>
        <taxon>Hymenoptera</taxon>
        <taxon>Apocrita</taxon>
        <taxon>Proctotrupomorpha</taxon>
        <taxon>Chalcidoidea</taxon>
        <taxon>Trichogrammatidae</taxon>
        <taxon>Trichogramma</taxon>
    </lineage>
</organism>
<dbReference type="Proteomes" id="UP000479190">
    <property type="component" value="Unassembled WGS sequence"/>
</dbReference>
<evidence type="ECO:0000313" key="3">
    <source>
        <dbReference type="Proteomes" id="UP000479190"/>
    </source>
</evidence>
<protein>
    <submittedName>
        <fullName evidence="2">Uncharacterized protein</fullName>
    </submittedName>
</protein>
<evidence type="ECO:0000256" key="1">
    <source>
        <dbReference type="SAM" id="MobiDB-lite"/>
    </source>
</evidence>
<sequence>MFTGKGASESHNGFLQENTTNGFRDSSTNRMRVIKMHHHSVILRVLSFRLTYTLTRGNMRLVCPQALSLANYCNIESCQGRQHTACRFTEIILDSDNKLNRTKFTQLCPMNVMEYQK</sequence>
<dbReference type="AlphaFoldDB" id="A0A6H5IT26"/>
<keyword evidence="3" id="KW-1185">Reference proteome</keyword>
<gene>
    <name evidence="2" type="ORF">TBRA_LOCUS10777</name>
</gene>
<reference evidence="2 3" key="1">
    <citation type="submission" date="2020-02" db="EMBL/GenBank/DDBJ databases">
        <authorList>
            <person name="Ferguson B K."/>
        </authorList>
    </citation>
    <scope>NUCLEOTIDE SEQUENCE [LARGE SCALE GENOMIC DNA]</scope>
</reference>
<proteinExistence type="predicted"/>
<accession>A0A6H5IT26</accession>
<feature type="compositionally biased region" description="Polar residues" evidence="1">
    <location>
        <begin position="9"/>
        <end position="21"/>
    </location>
</feature>
<evidence type="ECO:0000313" key="2">
    <source>
        <dbReference type="EMBL" id="CAB0039015.1"/>
    </source>
</evidence>
<feature type="region of interest" description="Disordered" evidence="1">
    <location>
        <begin position="1"/>
        <end position="21"/>
    </location>
</feature>